<keyword evidence="1" id="KW-0812">Transmembrane</keyword>
<gene>
    <name evidence="2" type="ORF">FH971_06635</name>
</gene>
<feature type="transmembrane region" description="Helical" evidence="1">
    <location>
        <begin position="49"/>
        <end position="67"/>
    </location>
</feature>
<accession>A0A4Y5YD48</accession>
<feature type="transmembrane region" description="Helical" evidence="1">
    <location>
        <begin position="73"/>
        <end position="94"/>
    </location>
</feature>
<protein>
    <submittedName>
        <fullName evidence="2">Uncharacterized protein</fullName>
    </submittedName>
</protein>
<dbReference type="AlphaFoldDB" id="A0A4Y5YD48"/>
<dbReference type="KEGG" id="spol:FH971_06635"/>
<evidence type="ECO:0000256" key="1">
    <source>
        <dbReference type="SAM" id="Phobius"/>
    </source>
</evidence>
<organism evidence="2 3">
    <name type="scientific">Shewanella polaris</name>
    <dbReference type="NCBI Taxonomy" id="2588449"/>
    <lineage>
        <taxon>Bacteria</taxon>
        <taxon>Pseudomonadati</taxon>
        <taxon>Pseudomonadota</taxon>
        <taxon>Gammaproteobacteria</taxon>
        <taxon>Alteromonadales</taxon>
        <taxon>Shewanellaceae</taxon>
        <taxon>Shewanella</taxon>
    </lineage>
</organism>
<reference evidence="2 3" key="1">
    <citation type="submission" date="2019-06" db="EMBL/GenBank/DDBJ databases">
        <title>The genome of Shewanella sp. SM1901.</title>
        <authorList>
            <person name="Cha Q."/>
        </authorList>
    </citation>
    <scope>NUCLEOTIDE SEQUENCE [LARGE SCALE GENOMIC DNA]</scope>
    <source>
        <strain evidence="2 3">SM1901</strain>
    </source>
</reference>
<keyword evidence="3" id="KW-1185">Reference proteome</keyword>
<dbReference type="RefSeq" id="WP_140233779.1">
    <property type="nucleotide sequence ID" value="NZ_CP041036.1"/>
</dbReference>
<keyword evidence="1" id="KW-0472">Membrane</keyword>
<keyword evidence="1" id="KW-1133">Transmembrane helix</keyword>
<dbReference type="Proteomes" id="UP000319809">
    <property type="component" value="Chromosome"/>
</dbReference>
<evidence type="ECO:0000313" key="2">
    <source>
        <dbReference type="EMBL" id="QDE30672.1"/>
    </source>
</evidence>
<proteinExistence type="predicted"/>
<evidence type="ECO:0000313" key="3">
    <source>
        <dbReference type="Proteomes" id="UP000319809"/>
    </source>
</evidence>
<dbReference type="EMBL" id="CP041036">
    <property type="protein sequence ID" value="QDE30672.1"/>
    <property type="molecule type" value="Genomic_DNA"/>
</dbReference>
<sequence length="100" mass="11263">MQQILLVKTISKMLSGISKWCAYSQMYRLLLALFNGAEWSEQTKVGRNIALLGIFCPFFWFALFSGADLSVLTFHACHSSIVFLIGVVIMIISLTNKKQN</sequence>
<name>A0A4Y5YD48_9GAMM</name>